<keyword evidence="2" id="KW-1185">Reference proteome</keyword>
<dbReference type="Proteomes" id="UP001415169">
    <property type="component" value="Unassembled WGS sequence"/>
</dbReference>
<comment type="caution">
    <text evidence="1">The sequence shown here is derived from an EMBL/GenBank/DDBJ whole genome shotgun (WGS) entry which is preliminary data.</text>
</comment>
<evidence type="ECO:0000313" key="2">
    <source>
        <dbReference type="Proteomes" id="UP001415169"/>
    </source>
</evidence>
<accession>A0ABP7ZCW9</accession>
<name>A0ABP7ZCW9_9MICO</name>
<evidence type="ECO:0000313" key="1">
    <source>
        <dbReference type="EMBL" id="GAA4153918.1"/>
    </source>
</evidence>
<reference evidence="1" key="2">
    <citation type="submission" date="2023-12" db="EMBL/GenBank/DDBJ databases">
        <authorList>
            <person name="Sun Q."/>
            <person name="Inoue M."/>
        </authorList>
    </citation>
    <scope>NUCLEOTIDE SEQUENCE</scope>
    <source>
        <strain evidence="1">JCM 17590</strain>
    </source>
</reference>
<organism evidence="1 2">
    <name type="scientific">Gryllotalpicola daejeonensis</name>
    <dbReference type="NCBI Taxonomy" id="993087"/>
    <lineage>
        <taxon>Bacteria</taxon>
        <taxon>Bacillati</taxon>
        <taxon>Actinomycetota</taxon>
        <taxon>Actinomycetes</taxon>
        <taxon>Micrococcales</taxon>
        <taxon>Microbacteriaceae</taxon>
        <taxon>Gryllotalpicola</taxon>
    </lineage>
</organism>
<protein>
    <submittedName>
        <fullName evidence="1">Uncharacterized protein</fullName>
    </submittedName>
</protein>
<gene>
    <name evidence="1" type="ORF">GCM10022286_00880</name>
</gene>
<proteinExistence type="predicted"/>
<dbReference type="RefSeq" id="WP_344789770.1">
    <property type="nucleotide sequence ID" value="NZ_BAABBV010000001.1"/>
</dbReference>
<reference evidence="1" key="1">
    <citation type="journal article" date="2014" name="Int. J. Syst. Evol. Microbiol.">
        <title>Complete genome of a new Firmicutes species belonging to the dominant human colonic microbiota ('Ruminococcus bicirculans') reveals two chromosomes and a selective capacity to utilize plant glucans.</title>
        <authorList>
            <consortium name="NISC Comparative Sequencing Program"/>
            <person name="Wegmann U."/>
            <person name="Louis P."/>
            <person name="Goesmann A."/>
            <person name="Henrissat B."/>
            <person name="Duncan S.H."/>
            <person name="Flint H.J."/>
        </authorList>
    </citation>
    <scope>NUCLEOTIDE SEQUENCE</scope>
    <source>
        <strain evidence="1">JCM 17590</strain>
    </source>
</reference>
<sequence>MGGQTRYPSRIDQAIIRGEIRPQPVSLPERISGPLREVRPVRVWVTLEFLTPRGPTWVEIEATAQRWNKRFVEVSAVIPGGDAVTAIVFASACRRYDADEELAKRRKAMEDNRSRRRGR</sequence>
<dbReference type="EMBL" id="BAABBV010000001">
    <property type="protein sequence ID" value="GAA4153918.1"/>
    <property type="molecule type" value="Genomic_DNA"/>
</dbReference>